<dbReference type="InterPro" id="IPR021669">
    <property type="entry name" value="Bd37_core"/>
</dbReference>
<evidence type="ECO:0000256" key="2">
    <source>
        <dbReference type="SAM" id="SignalP"/>
    </source>
</evidence>
<reference evidence="4" key="1">
    <citation type="journal article" date="2014" name="Nucleic Acids Res.">
        <title>The evolutionary dynamics of variant antigen genes in Babesia reveal a history of genomic innovation underlying host-parasite interaction.</title>
        <authorList>
            <person name="Jackson A.P."/>
            <person name="Otto T.D."/>
            <person name="Darby A."/>
            <person name="Ramaprasad A."/>
            <person name="Xia D."/>
            <person name="Echaide I.E."/>
            <person name="Farber M."/>
            <person name="Gahlot S."/>
            <person name="Gamble J."/>
            <person name="Gupta D."/>
            <person name="Gupta Y."/>
            <person name="Jackson L."/>
            <person name="Malandrin L."/>
            <person name="Malas T.B."/>
            <person name="Moussa E."/>
            <person name="Nair M."/>
            <person name="Reid A.J."/>
            <person name="Sanders M."/>
            <person name="Sharma J."/>
            <person name="Tracey A."/>
            <person name="Quail M.A."/>
            <person name="Weir W."/>
            <person name="Wastling J.M."/>
            <person name="Hall N."/>
            <person name="Willadsen P."/>
            <person name="Lingelbach K."/>
            <person name="Shiels B."/>
            <person name="Tait A."/>
            <person name="Berriman M."/>
            <person name="Allred D.R."/>
            <person name="Pain A."/>
        </authorList>
    </citation>
    <scope>NUCLEOTIDE SEQUENCE</scope>
    <source>
        <strain evidence="4">1802A</strain>
    </source>
</reference>
<feature type="domain" description="Bd37 core" evidence="3">
    <location>
        <begin position="513"/>
        <end position="610"/>
    </location>
</feature>
<organism evidence="4 5">
    <name type="scientific">Babesia divergens</name>
    <dbReference type="NCBI Taxonomy" id="32595"/>
    <lineage>
        <taxon>Eukaryota</taxon>
        <taxon>Sar</taxon>
        <taxon>Alveolata</taxon>
        <taxon>Apicomplexa</taxon>
        <taxon>Aconoidasida</taxon>
        <taxon>Piroplasmida</taxon>
        <taxon>Babesiidae</taxon>
        <taxon>Babesia</taxon>
    </lineage>
</organism>
<sequence length="684" mass="78172">MKFLGILRASALCLLAIGFHGPRGILCSHLEVNPYTEVPTVEVSEISEDSTVKVRNLSPLDRAKELGVRSPSELEEFDVIDGVLVENSEAAKQRSEDIPESAIDLNFPVFAPEEDEEPFSADVSDISESPKESPVNSYESIPSSQSALVFESSTWHDSQLASAVLFLEEFCKKVEGYKFSGRLVDDLYESMKDSCSRASYYARSYTDQFMRSDLRDNPYKHILKTEEFNVYVEWMLENIPAIAHSLQHLVSEFMRLSEKQLESAISVVPAIYGFKVHDAWYDKDFMSSLRHKTSNLVNALTNFHERLEESSSIFSQSGLVFHSSTWDDSHLASAVLFLREFCKDVRDHKFHGGIVDENFKGISWTCSGVLFTLEPLIRQILPMYYPKTVAERKEIPKNFYEGKLKARNFYVYVKWLAENMSVIKGSFKKMLKESLKLTEEQLKMDTTVGPLKYGFVFVCENWKELIYRVLSTDYGQDFFLDLKDLQMYLKKSLKNSPKNCRMAPSTHEKSVKEELMQEISERRKKLVQRLLVSAAPFALVDMDLFLGMLKDNADVDPEAVQKVGEKINAFLGSLGIHGHDAKSSLEILMEKIREYHMDTSSSYGNLSSEERIAIKEIYEMLQEVPQSHGRPYAGECSTNEYASEEDLSSDDINFAENLEESTLEYQDVEDAEPYDTEKIFDRVI</sequence>
<dbReference type="Pfam" id="PF11641">
    <property type="entry name" value="Antigen_Bd37"/>
    <property type="match status" value="1"/>
</dbReference>
<comment type="caution">
    <text evidence="4">The sequence shown here is derived from an EMBL/GenBank/DDBJ whole genome shotgun (WGS) entry which is preliminary data.</text>
</comment>
<gene>
    <name evidence="4" type="ORF">X943_003161</name>
</gene>
<evidence type="ECO:0000259" key="3">
    <source>
        <dbReference type="Pfam" id="PF11641"/>
    </source>
</evidence>
<name>A0AAD9GDH1_BABDI</name>
<evidence type="ECO:0000313" key="4">
    <source>
        <dbReference type="EMBL" id="KAK1936392.1"/>
    </source>
</evidence>
<evidence type="ECO:0000256" key="1">
    <source>
        <dbReference type="SAM" id="MobiDB-lite"/>
    </source>
</evidence>
<dbReference type="Gene3D" id="1.10.4170.10">
    <property type="entry name" value="Glycosylphosphatidylinositol-anchored merozoite surface protein"/>
    <property type="match status" value="1"/>
</dbReference>
<dbReference type="InterPro" id="IPR038272">
    <property type="entry name" value="Bd37_core_sf"/>
</dbReference>
<dbReference type="AlphaFoldDB" id="A0AAD9GDH1"/>
<accession>A0AAD9GDH1</accession>
<keyword evidence="2" id="KW-0732">Signal</keyword>
<dbReference type="Proteomes" id="UP001195914">
    <property type="component" value="Unassembled WGS sequence"/>
</dbReference>
<protein>
    <submittedName>
        <fullName evidence="4">Secreted antigen 1</fullName>
    </submittedName>
</protein>
<reference evidence="4" key="2">
    <citation type="submission" date="2021-05" db="EMBL/GenBank/DDBJ databases">
        <authorList>
            <person name="Pain A."/>
        </authorList>
    </citation>
    <scope>NUCLEOTIDE SEQUENCE</scope>
    <source>
        <strain evidence="4">1802A</strain>
    </source>
</reference>
<evidence type="ECO:0000313" key="5">
    <source>
        <dbReference type="Proteomes" id="UP001195914"/>
    </source>
</evidence>
<feature type="chain" id="PRO_5042233370" evidence="2">
    <location>
        <begin position="28"/>
        <end position="684"/>
    </location>
</feature>
<dbReference type="EMBL" id="JAHBMH010000044">
    <property type="protein sequence ID" value="KAK1936392.1"/>
    <property type="molecule type" value="Genomic_DNA"/>
</dbReference>
<feature type="signal peptide" evidence="2">
    <location>
        <begin position="1"/>
        <end position="27"/>
    </location>
</feature>
<proteinExistence type="predicted"/>
<feature type="region of interest" description="Disordered" evidence="1">
    <location>
        <begin position="118"/>
        <end position="139"/>
    </location>
</feature>
<keyword evidence="5" id="KW-1185">Reference proteome</keyword>